<dbReference type="PANTHER" id="PTHR31286">
    <property type="entry name" value="GLYCINE-RICH CELL WALL STRUCTURAL PROTEIN 1.8-LIKE"/>
    <property type="match status" value="1"/>
</dbReference>
<accession>A0A8J5ZH97</accession>
<gene>
    <name evidence="1" type="ORF">CXB51_003768</name>
</gene>
<comment type="caution">
    <text evidence="1">The sequence shown here is derived from an EMBL/GenBank/DDBJ whole genome shotgun (WGS) entry which is preliminary data.</text>
</comment>
<evidence type="ECO:0000313" key="2">
    <source>
        <dbReference type="Proteomes" id="UP000701853"/>
    </source>
</evidence>
<dbReference type="PANTHER" id="PTHR31286:SF153">
    <property type="entry name" value="DUF4283 DOMAIN PROTEIN"/>
    <property type="match status" value="1"/>
</dbReference>
<protein>
    <recommendedName>
        <fullName evidence="3">DUF4283 domain-containing protein</fullName>
    </recommendedName>
</protein>
<evidence type="ECO:0008006" key="3">
    <source>
        <dbReference type="Google" id="ProtNLM"/>
    </source>
</evidence>
<dbReference type="EMBL" id="JAHUZN010000002">
    <property type="protein sequence ID" value="KAG8501437.1"/>
    <property type="molecule type" value="Genomic_DNA"/>
</dbReference>
<name>A0A8J5ZH97_9ROSI</name>
<reference evidence="1 2" key="1">
    <citation type="journal article" date="2021" name="bioRxiv">
        <title>The Gossypium anomalum genome as a resource for cotton improvement and evolutionary analysis of hybrid incompatibility.</title>
        <authorList>
            <person name="Grover C.E."/>
            <person name="Yuan D."/>
            <person name="Arick M.A."/>
            <person name="Miller E.R."/>
            <person name="Hu G."/>
            <person name="Peterson D.G."/>
            <person name="Wendel J.F."/>
            <person name="Udall J.A."/>
        </authorList>
    </citation>
    <scope>NUCLEOTIDE SEQUENCE [LARGE SCALE GENOMIC DNA]</scope>
    <source>
        <strain evidence="1">JFW-Udall</strain>
        <tissue evidence="1">Leaf</tissue>
    </source>
</reference>
<dbReference type="OrthoDB" id="998582at2759"/>
<evidence type="ECO:0000313" key="1">
    <source>
        <dbReference type="EMBL" id="KAG8501437.1"/>
    </source>
</evidence>
<organism evidence="1 2">
    <name type="scientific">Gossypium anomalum</name>
    <dbReference type="NCBI Taxonomy" id="47600"/>
    <lineage>
        <taxon>Eukaryota</taxon>
        <taxon>Viridiplantae</taxon>
        <taxon>Streptophyta</taxon>
        <taxon>Embryophyta</taxon>
        <taxon>Tracheophyta</taxon>
        <taxon>Spermatophyta</taxon>
        <taxon>Magnoliopsida</taxon>
        <taxon>eudicotyledons</taxon>
        <taxon>Gunneridae</taxon>
        <taxon>Pentapetalae</taxon>
        <taxon>rosids</taxon>
        <taxon>malvids</taxon>
        <taxon>Malvales</taxon>
        <taxon>Malvaceae</taxon>
        <taxon>Malvoideae</taxon>
        <taxon>Gossypium</taxon>
    </lineage>
</organism>
<dbReference type="InterPro" id="IPR040256">
    <property type="entry name" value="At4g02000-like"/>
</dbReference>
<dbReference type="Proteomes" id="UP000701853">
    <property type="component" value="Chromosome 2"/>
</dbReference>
<dbReference type="AlphaFoldDB" id="A0A8J5ZH97"/>
<sequence>MESDFAGLTLNEEEEAILQIPSFPNPEREEQEFCLVGMDMERVLKGSPWTFNNHLLLLQMLNWGEYQLKVPLVLSPFWVQIHDIPAGFFSEALAKQLGDFIGTFMEYDGANMEKGDSFCEARMALGVETTEMGWDLSLRAQTRRARAQNSVWLCEDDEGIRGGISTARLPKGKPTGNNENLKLERPWFGESTDSTKTSTLAEVI</sequence>
<keyword evidence="2" id="KW-1185">Reference proteome</keyword>
<proteinExistence type="predicted"/>